<dbReference type="GO" id="GO:1903457">
    <property type="term" value="P:lactate catabolic process"/>
    <property type="evidence" value="ECO:0007669"/>
    <property type="project" value="TreeGrafter"/>
</dbReference>
<dbReference type="OrthoDB" id="7786253at2759"/>
<dbReference type="PROSITE" id="PS51387">
    <property type="entry name" value="FAD_PCMH"/>
    <property type="match status" value="1"/>
</dbReference>
<proteinExistence type="inferred from homology"/>
<dbReference type="PANTHER" id="PTHR11748:SF111">
    <property type="entry name" value="D-LACTATE DEHYDROGENASE, MITOCHONDRIAL-RELATED"/>
    <property type="match status" value="1"/>
</dbReference>
<gene>
    <name evidence="4" type="ORF">PNOK_0716700</name>
</gene>
<organism evidence="4 5">
    <name type="scientific">Pyrrhoderma noxium</name>
    <dbReference type="NCBI Taxonomy" id="2282107"/>
    <lineage>
        <taxon>Eukaryota</taxon>
        <taxon>Fungi</taxon>
        <taxon>Dikarya</taxon>
        <taxon>Basidiomycota</taxon>
        <taxon>Agaricomycotina</taxon>
        <taxon>Agaricomycetes</taxon>
        <taxon>Hymenochaetales</taxon>
        <taxon>Hymenochaetaceae</taxon>
        <taxon>Pyrrhoderma</taxon>
    </lineage>
</organism>
<protein>
    <submittedName>
        <fullName evidence="4">FAD-binding domain-containing</fullName>
    </submittedName>
</protein>
<evidence type="ECO:0000256" key="1">
    <source>
        <dbReference type="ARBA" id="ARBA00008000"/>
    </source>
</evidence>
<feature type="domain" description="FAD-binding PCMH-type" evidence="3">
    <location>
        <begin position="127"/>
        <end position="210"/>
    </location>
</feature>
<dbReference type="InterPro" id="IPR036318">
    <property type="entry name" value="FAD-bd_PCMH-like_sf"/>
</dbReference>
<dbReference type="Pfam" id="PF01565">
    <property type="entry name" value="FAD_binding_4"/>
    <property type="match status" value="1"/>
</dbReference>
<feature type="transmembrane region" description="Helical" evidence="2">
    <location>
        <begin position="55"/>
        <end position="75"/>
    </location>
</feature>
<dbReference type="STRING" id="2282107.A0A286UBY7"/>
<dbReference type="GO" id="GO:0071949">
    <property type="term" value="F:FAD binding"/>
    <property type="evidence" value="ECO:0007669"/>
    <property type="project" value="InterPro"/>
</dbReference>
<comment type="similarity">
    <text evidence="1">Belongs to the FAD-binding oxidoreductase/transferase type 4 family.</text>
</comment>
<dbReference type="InterPro" id="IPR006094">
    <property type="entry name" value="Oxid_FAD_bind_N"/>
</dbReference>
<dbReference type="InterPro" id="IPR016169">
    <property type="entry name" value="FAD-bd_PCMH_sub2"/>
</dbReference>
<dbReference type="EMBL" id="NBII01000007">
    <property type="protein sequence ID" value="PAV17103.1"/>
    <property type="molecule type" value="Genomic_DNA"/>
</dbReference>
<dbReference type="SUPFAM" id="SSF56176">
    <property type="entry name" value="FAD-binding/transporter-associated domain-like"/>
    <property type="match status" value="1"/>
</dbReference>
<evidence type="ECO:0000259" key="3">
    <source>
        <dbReference type="PROSITE" id="PS51387"/>
    </source>
</evidence>
<evidence type="ECO:0000313" key="5">
    <source>
        <dbReference type="Proteomes" id="UP000217199"/>
    </source>
</evidence>
<dbReference type="AlphaFoldDB" id="A0A286UBY7"/>
<dbReference type="InterPro" id="IPR016166">
    <property type="entry name" value="FAD-bd_PCMH"/>
</dbReference>
<dbReference type="Proteomes" id="UP000217199">
    <property type="component" value="Unassembled WGS sequence"/>
</dbReference>
<accession>A0A286UBY7</accession>
<reference evidence="4 5" key="1">
    <citation type="journal article" date="2017" name="Mol. Ecol.">
        <title>Comparative and population genomic landscape of Phellinus noxius: A hypervariable fungus causing root rot in trees.</title>
        <authorList>
            <person name="Chung C.L."/>
            <person name="Lee T.J."/>
            <person name="Akiba M."/>
            <person name="Lee H.H."/>
            <person name="Kuo T.H."/>
            <person name="Liu D."/>
            <person name="Ke H.M."/>
            <person name="Yokoi T."/>
            <person name="Roa M.B."/>
            <person name="Lu M.J."/>
            <person name="Chang Y.Y."/>
            <person name="Ann P.J."/>
            <person name="Tsai J.N."/>
            <person name="Chen C.Y."/>
            <person name="Tzean S.S."/>
            <person name="Ota Y."/>
            <person name="Hattori T."/>
            <person name="Sahashi N."/>
            <person name="Liou R.F."/>
            <person name="Kikuchi T."/>
            <person name="Tsai I.J."/>
        </authorList>
    </citation>
    <scope>NUCLEOTIDE SEQUENCE [LARGE SCALE GENOMIC DNA]</scope>
    <source>
        <strain evidence="4 5">FFPRI411160</strain>
    </source>
</reference>
<dbReference type="GO" id="GO:0004458">
    <property type="term" value="F:D-lactate dehydrogenase (cytochrome) activity"/>
    <property type="evidence" value="ECO:0007669"/>
    <property type="project" value="TreeGrafter"/>
</dbReference>
<keyword evidence="5" id="KW-1185">Reference proteome</keyword>
<keyword evidence="2" id="KW-0472">Membrane</keyword>
<dbReference type="InParanoid" id="A0A286UBY7"/>
<sequence length="210" mass="23245">MLCRASLTQESVLVRRILRELSGCGTYTRRLSSSSSSTSHLTATPPKLKDGKRPACVYSFLAGAVGSLGLTYYIWSIIKDQNKKVKLGSANDFQIAVRILCMTFPEDGRVTTEPDDLYDHGFSDNDYHPGSLHSVVVYPESTEDVVKIVNIATKYKMPVIPYSGGTSLEGHTRGHKYGGICIDMSRMDRIIEINEKDGDLVQGYPFVFPP</sequence>
<evidence type="ECO:0000313" key="4">
    <source>
        <dbReference type="EMBL" id="PAV17103.1"/>
    </source>
</evidence>
<dbReference type="GO" id="GO:0008720">
    <property type="term" value="F:D-lactate dehydrogenase (NAD+) activity"/>
    <property type="evidence" value="ECO:0007669"/>
    <property type="project" value="TreeGrafter"/>
</dbReference>
<keyword evidence="2" id="KW-0812">Transmembrane</keyword>
<keyword evidence="2" id="KW-1133">Transmembrane helix</keyword>
<dbReference type="GO" id="GO:0005739">
    <property type="term" value="C:mitochondrion"/>
    <property type="evidence" value="ECO:0007669"/>
    <property type="project" value="TreeGrafter"/>
</dbReference>
<dbReference type="Gene3D" id="3.30.465.10">
    <property type="match status" value="1"/>
</dbReference>
<evidence type="ECO:0000256" key="2">
    <source>
        <dbReference type="SAM" id="Phobius"/>
    </source>
</evidence>
<name>A0A286UBY7_9AGAM</name>
<dbReference type="PANTHER" id="PTHR11748">
    <property type="entry name" value="D-LACTATE DEHYDROGENASE"/>
    <property type="match status" value="1"/>
</dbReference>
<comment type="caution">
    <text evidence="4">The sequence shown here is derived from an EMBL/GenBank/DDBJ whole genome shotgun (WGS) entry which is preliminary data.</text>
</comment>